<keyword evidence="1" id="KW-0732">Signal</keyword>
<feature type="chain" id="PRO_5043443018" evidence="1">
    <location>
        <begin position="30"/>
        <end position="891"/>
    </location>
</feature>
<feature type="domain" description="SLH" evidence="2">
    <location>
        <begin position="699"/>
        <end position="763"/>
    </location>
</feature>
<feature type="domain" description="SLH" evidence="2">
    <location>
        <begin position="838"/>
        <end position="891"/>
    </location>
</feature>
<evidence type="ECO:0000259" key="2">
    <source>
        <dbReference type="PROSITE" id="PS51272"/>
    </source>
</evidence>
<evidence type="ECO:0000256" key="1">
    <source>
        <dbReference type="SAM" id="SignalP"/>
    </source>
</evidence>
<dbReference type="Proteomes" id="UP001168505">
    <property type="component" value="Unassembled WGS sequence"/>
</dbReference>
<dbReference type="EMBL" id="JAUEIR010000009">
    <property type="protein sequence ID" value="MDN0070033.1"/>
    <property type="molecule type" value="Genomic_DNA"/>
</dbReference>
<feature type="signal peptide" evidence="1">
    <location>
        <begin position="1"/>
        <end position="29"/>
    </location>
</feature>
<dbReference type="Pfam" id="PF00395">
    <property type="entry name" value="SLH"/>
    <property type="match status" value="3"/>
</dbReference>
<feature type="domain" description="SLH" evidence="2">
    <location>
        <begin position="770"/>
        <end position="834"/>
    </location>
</feature>
<organism evidence="3 4">
    <name type="scientific">Collinsella ihumii</name>
    <dbReference type="NCBI Taxonomy" id="1720204"/>
    <lineage>
        <taxon>Bacteria</taxon>
        <taxon>Bacillati</taxon>
        <taxon>Actinomycetota</taxon>
        <taxon>Coriobacteriia</taxon>
        <taxon>Coriobacteriales</taxon>
        <taxon>Coriobacteriaceae</taxon>
        <taxon>Collinsella</taxon>
    </lineage>
</organism>
<name>A0AAW7JR35_9ACTN</name>
<dbReference type="RefSeq" id="WP_289827582.1">
    <property type="nucleotide sequence ID" value="NZ_JAUEIR010000009.1"/>
</dbReference>
<protein>
    <submittedName>
        <fullName evidence="3">S-layer homology domain-containing protein</fullName>
    </submittedName>
</protein>
<sequence length="891" mass="93126">MTACVNRKHTKKVAAVVTASLVGALSLGAAPVAAMADTGTGIETLAASWATGAKVTAAEDGKGAVFTGDLTKPVSFDLGSGKYLVPTEVTNQNGDVTDVLEAELDVQYSMPVSSSSASGVQNSDNSWNGLVNGGLYFIDGDSSKVVTTGTANTQNFSAEFAASYFAGTLTDGNHNPVHPVAGSYAAIVTDGTDSVKMNFSVADENPFSGAYAYAGADSYNKEIVYDGTCLIDGDIQFAKADGTKLTFGTDYDGVVWYKSDGTTADTSATPAGSYTAALSKGSDVVAKINFTVEKFDISKHGGVVADYFNNALGTGDAATSALLSKVAGSLDTYFGITDVTAPSGTKGFDGSYGEYTVTVKAKGGNSNVTGEATFKFSNLNTDIFSTLDLYYGASPVSGTTININLTEGESFDASKIKVRKADGSSVYAGDQLEVTYKQGSKTVDASALANAGTYTVTVRVKPFQDENGDWVGGTDTFTVKVNGNQAYGTNVSFYLDGELAGATDSVDYSGADQLERVSAKVANPEGGSFEYGTDFSLEVKKDGKVVDSIVDAGEYEITIKPVTFEFASTVNKADYTFTLTVNPLTVNDLKPYYYNGDDVDAAGEDSNGDFGNRGISYVNDGVAWTGSAVEVPALAYKNADGDYVELDSSLYNVVSIKKGTKTVKEAVDEGIYTVTVALSDAAGSNYSLKARTFEFEVVKYNPFDDVESPAWYASVIADAKYTNVVNGISGTNLYAPEADITRADAICILFNLAGGDNAMGDYQYSETTGWITGFDDVDGHAYYAKALAWAHSTGVANGYAGTTSFRPEAKITREEFASLLANFAKVSGKDVDAADGALDGMSDANTVSDWAEANVAWAVEAGIMGNGGFVAGQSNISRAEVAAMAMNYRAM</sequence>
<evidence type="ECO:0000313" key="4">
    <source>
        <dbReference type="Proteomes" id="UP001168505"/>
    </source>
</evidence>
<comment type="caution">
    <text evidence="3">The sequence shown here is derived from an EMBL/GenBank/DDBJ whole genome shotgun (WGS) entry which is preliminary data.</text>
</comment>
<dbReference type="AlphaFoldDB" id="A0AAW7JR35"/>
<proteinExistence type="predicted"/>
<gene>
    <name evidence="3" type="ORF">QVN40_10050</name>
</gene>
<reference evidence="3" key="2">
    <citation type="submission" date="2023-08" db="EMBL/GenBank/DDBJ databases">
        <title>Identification and characterization of horizontal gene transfer across gut microbiota members of farm animals based on homology search.</title>
        <authorList>
            <person name="Schwarzerova J."/>
            <person name="Nykrynova M."/>
            <person name="Jureckova K."/>
            <person name="Cejkova D."/>
            <person name="Rychlik I."/>
        </authorList>
    </citation>
    <scope>NUCLEOTIDE SEQUENCE</scope>
    <source>
        <strain evidence="3">15_COKtk</strain>
    </source>
</reference>
<accession>A0AAW7JR35</accession>
<reference evidence="3" key="1">
    <citation type="submission" date="2023-06" db="EMBL/GenBank/DDBJ databases">
        <authorList>
            <person name="Zeman M."/>
            <person name="Kubasova T."/>
            <person name="Jahodarova E."/>
            <person name="Nykrynova M."/>
            <person name="Rychlik I."/>
        </authorList>
    </citation>
    <scope>NUCLEOTIDE SEQUENCE</scope>
    <source>
        <strain evidence="3">15_COKtk</strain>
    </source>
</reference>
<dbReference type="InterPro" id="IPR001119">
    <property type="entry name" value="SLH_dom"/>
</dbReference>
<evidence type="ECO:0000313" key="3">
    <source>
        <dbReference type="EMBL" id="MDN0070033.1"/>
    </source>
</evidence>
<dbReference type="PROSITE" id="PS51272">
    <property type="entry name" value="SLH"/>
    <property type="match status" value="3"/>
</dbReference>